<dbReference type="GO" id="GO:0005737">
    <property type="term" value="C:cytoplasm"/>
    <property type="evidence" value="ECO:0007669"/>
    <property type="project" value="TreeGrafter"/>
</dbReference>
<comment type="catalytic activity">
    <reaction evidence="12">
        <text>O-phospho-L-serine + H2O = L-serine + phosphate</text>
        <dbReference type="Rhea" id="RHEA:21208"/>
        <dbReference type="ChEBI" id="CHEBI:15377"/>
        <dbReference type="ChEBI" id="CHEBI:33384"/>
        <dbReference type="ChEBI" id="CHEBI:43474"/>
        <dbReference type="ChEBI" id="CHEBI:57524"/>
        <dbReference type="EC" id="3.1.3.3"/>
    </reaction>
</comment>
<dbReference type="EC" id="3.1.3.3" evidence="4"/>
<comment type="similarity">
    <text evidence="3">Belongs to the HAD-like hydrolase superfamily. SerB family.</text>
</comment>
<evidence type="ECO:0000256" key="2">
    <source>
        <dbReference type="ARBA" id="ARBA00005135"/>
    </source>
</evidence>
<dbReference type="InterPro" id="IPR023214">
    <property type="entry name" value="HAD_sf"/>
</dbReference>
<evidence type="ECO:0000256" key="10">
    <source>
        <dbReference type="ARBA" id="ARBA00023299"/>
    </source>
</evidence>
<dbReference type="PANTHER" id="PTHR43344:SF2">
    <property type="entry name" value="PHOSPHOSERINE PHOSPHATASE"/>
    <property type="match status" value="1"/>
</dbReference>
<evidence type="ECO:0000256" key="6">
    <source>
        <dbReference type="ARBA" id="ARBA00022605"/>
    </source>
</evidence>
<evidence type="ECO:0000256" key="7">
    <source>
        <dbReference type="ARBA" id="ARBA00022723"/>
    </source>
</evidence>
<dbReference type="AlphaFoldDB" id="A0A0D1K9G2"/>
<keyword evidence="9" id="KW-0460">Magnesium</keyword>
<proteinExistence type="inferred from homology"/>
<comment type="caution">
    <text evidence="15">The sequence shown here is derived from an EMBL/GenBank/DDBJ whole genome shotgun (WGS) entry which is preliminary data.</text>
</comment>
<dbReference type="NCBIfam" id="TIGR01488">
    <property type="entry name" value="HAD-SF-IB"/>
    <property type="match status" value="1"/>
</dbReference>
<feature type="active site" description="Proton donor" evidence="14">
    <location>
        <position position="84"/>
    </location>
</feature>
<dbReference type="SFLD" id="SFLDG01136">
    <property type="entry name" value="C1.6:_Phosphoserine_Phosphatas"/>
    <property type="match status" value="1"/>
</dbReference>
<dbReference type="Proteomes" id="UP000033203">
    <property type="component" value="Unassembled WGS sequence"/>
</dbReference>
<dbReference type="Gene3D" id="3.40.50.1000">
    <property type="entry name" value="HAD superfamily/HAD-like"/>
    <property type="match status" value="1"/>
</dbReference>
<gene>
    <name evidence="15" type="ORF">SR41_00390</name>
</gene>
<comment type="catalytic activity">
    <reaction evidence="13">
        <text>O-phospho-D-serine + H2O = D-serine + phosphate</text>
        <dbReference type="Rhea" id="RHEA:24873"/>
        <dbReference type="ChEBI" id="CHEBI:15377"/>
        <dbReference type="ChEBI" id="CHEBI:35247"/>
        <dbReference type="ChEBI" id="CHEBI:43474"/>
        <dbReference type="ChEBI" id="CHEBI:58680"/>
        <dbReference type="EC" id="3.1.3.3"/>
    </reaction>
</comment>
<keyword evidence="7" id="KW-0479">Metal-binding</keyword>
<reference evidence="15 16" key="1">
    <citation type="submission" date="2015-01" db="EMBL/GenBank/DDBJ databases">
        <title>Genome of Sphingomonas taxi strain 30a.</title>
        <authorList>
            <person name="Eevers N."/>
            <person name="Van Hamme J."/>
            <person name="Bottos E."/>
            <person name="Weyens N."/>
            <person name="Vangronsveld J."/>
        </authorList>
    </citation>
    <scope>NUCLEOTIDE SEQUENCE [LARGE SCALE GENOMIC DNA]</scope>
    <source>
        <strain evidence="15 16">30a</strain>
    </source>
</reference>
<keyword evidence="6" id="KW-0028">Amino-acid biosynthesis</keyword>
<dbReference type="SFLD" id="SFLDF00029">
    <property type="entry name" value="phosphoserine_phosphatase"/>
    <property type="match status" value="1"/>
</dbReference>
<evidence type="ECO:0000256" key="13">
    <source>
        <dbReference type="ARBA" id="ARBA00048523"/>
    </source>
</evidence>
<name>A0A0D1K9G2_9SPHN</name>
<keyword evidence="8" id="KW-0378">Hydrolase</keyword>
<dbReference type="PANTHER" id="PTHR43344">
    <property type="entry name" value="PHOSPHOSERINE PHOSPHATASE"/>
    <property type="match status" value="1"/>
</dbReference>
<dbReference type="GO" id="GO:0000287">
    <property type="term" value="F:magnesium ion binding"/>
    <property type="evidence" value="ECO:0007669"/>
    <property type="project" value="TreeGrafter"/>
</dbReference>
<dbReference type="SFLD" id="SFLDG01137">
    <property type="entry name" value="C1.6.1:_Phosphoserine_Phosphat"/>
    <property type="match status" value="1"/>
</dbReference>
<dbReference type="SFLD" id="SFLDS00003">
    <property type="entry name" value="Haloacid_Dehalogenase"/>
    <property type="match status" value="1"/>
</dbReference>
<dbReference type="NCBIfam" id="TIGR00338">
    <property type="entry name" value="serB"/>
    <property type="match status" value="1"/>
</dbReference>
<dbReference type="Pfam" id="PF12710">
    <property type="entry name" value="HAD"/>
    <property type="match status" value="1"/>
</dbReference>
<evidence type="ECO:0000256" key="14">
    <source>
        <dbReference type="PIRSR" id="PIRSR604469-1"/>
    </source>
</evidence>
<dbReference type="GO" id="GO:0036424">
    <property type="term" value="F:L-phosphoserine phosphatase activity"/>
    <property type="evidence" value="ECO:0007669"/>
    <property type="project" value="InterPro"/>
</dbReference>
<organism evidence="15 16">
    <name type="scientific">Sphingomonas melonis</name>
    <dbReference type="NCBI Taxonomy" id="152682"/>
    <lineage>
        <taxon>Bacteria</taxon>
        <taxon>Pseudomonadati</taxon>
        <taxon>Pseudomonadota</taxon>
        <taxon>Alphaproteobacteria</taxon>
        <taxon>Sphingomonadales</taxon>
        <taxon>Sphingomonadaceae</taxon>
        <taxon>Sphingomonas</taxon>
    </lineage>
</organism>
<evidence type="ECO:0000256" key="3">
    <source>
        <dbReference type="ARBA" id="ARBA00009184"/>
    </source>
</evidence>
<evidence type="ECO:0000256" key="1">
    <source>
        <dbReference type="ARBA" id="ARBA00001946"/>
    </source>
</evidence>
<dbReference type="SUPFAM" id="SSF56784">
    <property type="entry name" value="HAD-like"/>
    <property type="match status" value="1"/>
</dbReference>
<dbReference type="PATRIC" id="fig|1549858.7.peg.2237"/>
<evidence type="ECO:0000256" key="12">
    <source>
        <dbReference type="ARBA" id="ARBA00048138"/>
    </source>
</evidence>
<dbReference type="InterPro" id="IPR050582">
    <property type="entry name" value="HAD-like_SerB"/>
</dbReference>
<comment type="pathway">
    <text evidence="2">Amino-acid biosynthesis; L-serine biosynthesis; L-serine from 3-phospho-D-glycerate: step 3/3.</text>
</comment>
<dbReference type="EMBL" id="JXTP01000005">
    <property type="protein sequence ID" value="KIU30273.1"/>
    <property type="molecule type" value="Genomic_DNA"/>
</dbReference>
<dbReference type="InterPro" id="IPR036412">
    <property type="entry name" value="HAD-like_sf"/>
</dbReference>
<evidence type="ECO:0000256" key="9">
    <source>
        <dbReference type="ARBA" id="ARBA00022842"/>
    </source>
</evidence>
<dbReference type="GO" id="GO:0006564">
    <property type="term" value="P:L-serine biosynthetic process"/>
    <property type="evidence" value="ECO:0007669"/>
    <property type="project" value="UniProtKB-KW"/>
</dbReference>
<protein>
    <recommendedName>
        <fullName evidence="5">Phosphoserine phosphatase</fullName>
        <ecNumber evidence="4">3.1.3.3</ecNumber>
    </recommendedName>
    <alternativeName>
        <fullName evidence="11">O-phosphoserine phosphohydrolase</fullName>
    </alternativeName>
</protein>
<accession>A0A0D1K9G2</accession>
<dbReference type="InterPro" id="IPR004469">
    <property type="entry name" value="PSP"/>
</dbReference>
<evidence type="ECO:0000256" key="5">
    <source>
        <dbReference type="ARBA" id="ARBA00015196"/>
    </source>
</evidence>
<feature type="active site" description="Nucleophile" evidence="14">
    <location>
        <position position="82"/>
    </location>
</feature>
<evidence type="ECO:0000256" key="8">
    <source>
        <dbReference type="ARBA" id="ARBA00022801"/>
    </source>
</evidence>
<dbReference type="UniPathway" id="UPA00135">
    <property type="reaction ID" value="UER00198"/>
</dbReference>
<comment type="cofactor">
    <cofactor evidence="1">
        <name>Mg(2+)</name>
        <dbReference type="ChEBI" id="CHEBI:18420"/>
    </cofactor>
</comment>
<sequence length="291" mass="29833">MFTATLIGEALTRGDLSAAVDRLAAAGCAPGAAAWLDEGVAADVPFARDAAAGRGALEGAFAATDVIVQPTATRRKALLVADMDSTMITVECIDELADYAGIKAEVSAVTEAAMRGELDFEGALDARVALLEGLSEDVIAQCLAERVTIMPGAKALVRTMRAHGGHAVLVSGGFTRFAEPVAAEIGFDRAIANVLLIENCRLTGKVAKPIVGSVTKEETLRAAIAERGIDPALSLAVGDGANDLAMIGAAGLGVAYHAKPIVAAAAAARVDHGDLRALLYAQGYARKNWVA</sequence>
<evidence type="ECO:0000256" key="4">
    <source>
        <dbReference type="ARBA" id="ARBA00012640"/>
    </source>
</evidence>
<evidence type="ECO:0000313" key="15">
    <source>
        <dbReference type="EMBL" id="KIU30273.1"/>
    </source>
</evidence>
<keyword evidence="10" id="KW-0718">Serine biosynthesis</keyword>
<evidence type="ECO:0000256" key="11">
    <source>
        <dbReference type="ARBA" id="ARBA00031693"/>
    </source>
</evidence>
<evidence type="ECO:0000313" key="16">
    <source>
        <dbReference type="Proteomes" id="UP000033203"/>
    </source>
</evidence>